<proteinExistence type="predicted"/>
<dbReference type="InterPro" id="IPR029058">
    <property type="entry name" value="AB_hydrolase_fold"/>
</dbReference>
<dbReference type="AlphaFoldDB" id="A0A8H3QKA2"/>
<name>A0A8H3QKA2_9GLOM</name>
<accession>A0A8H3QKA2</accession>
<organism evidence="1 2">
    <name type="scientific">Rhizophagus clarus</name>
    <dbReference type="NCBI Taxonomy" id="94130"/>
    <lineage>
        <taxon>Eukaryota</taxon>
        <taxon>Fungi</taxon>
        <taxon>Fungi incertae sedis</taxon>
        <taxon>Mucoromycota</taxon>
        <taxon>Glomeromycotina</taxon>
        <taxon>Glomeromycetes</taxon>
        <taxon>Glomerales</taxon>
        <taxon>Glomeraceae</taxon>
        <taxon>Rhizophagus</taxon>
    </lineage>
</organism>
<comment type="caution">
    <text evidence="1">The sequence shown here is derived from an EMBL/GenBank/DDBJ whole genome shotgun (WGS) entry which is preliminary data.</text>
</comment>
<sequence length="125" mass="14529">MVLITLLCQNGFNSEGLTLGWASLRLRSLLRVITFLSSLGFLVICIVGHDWGSIIAWQAAAQSWEWDQYQDQSGYIDRLIILNGPHMVILYQNFYSRLIDFIHYRNLKSLIRNPMSTFALSWQKF</sequence>
<keyword evidence="1" id="KW-0378">Hydrolase</keyword>
<dbReference type="OrthoDB" id="408373at2759"/>
<reference evidence="1" key="1">
    <citation type="submission" date="2019-10" db="EMBL/GenBank/DDBJ databases">
        <title>Conservation and host-specific expression of non-tandemly repeated heterogenous ribosome RNA gene in arbuscular mycorrhizal fungi.</title>
        <authorList>
            <person name="Maeda T."/>
            <person name="Kobayashi Y."/>
            <person name="Nakagawa T."/>
            <person name="Ezawa T."/>
            <person name="Yamaguchi K."/>
            <person name="Bino T."/>
            <person name="Nishimoto Y."/>
            <person name="Shigenobu S."/>
            <person name="Kawaguchi M."/>
        </authorList>
    </citation>
    <scope>NUCLEOTIDE SEQUENCE</scope>
    <source>
        <strain evidence="1">HR1</strain>
    </source>
</reference>
<gene>
    <name evidence="1" type="ORF">RCL2_000970800</name>
</gene>
<dbReference type="SUPFAM" id="SSF53474">
    <property type="entry name" value="alpha/beta-Hydrolases"/>
    <property type="match status" value="1"/>
</dbReference>
<protein>
    <submittedName>
        <fullName evidence="1">Alpha/beta hydrolase</fullName>
    </submittedName>
</protein>
<dbReference type="Proteomes" id="UP000615446">
    <property type="component" value="Unassembled WGS sequence"/>
</dbReference>
<dbReference type="EMBL" id="BLAL01000061">
    <property type="protein sequence ID" value="GES82506.1"/>
    <property type="molecule type" value="Genomic_DNA"/>
</dbReference>
<dbReference type="Gene3D" id="3.40.50.1820">
    <property type="entry name" value="alpha/beta hydrolase"/>
    <property type="match status" value="1"/>
</dbReference>
<dbReference type="GO" id="GO:0016787">
    <property type="term" value="F:hydrolase activity"/>
    <property type="evidence" value="ECO:0007669"/>
    <property type="project" value="UniProtKB-KW"/>
</dbReference>
<evidence type="ECO:0000313" key="1">
    <source>
        <dbReference type="EMBL" id="GES82506.1"/>
    </source>
</evidence>
<evidence type="ECO:0000313" key="2">
    <source>
        <dbReference type="Proteomes" id="UP000615446"/>
    </source>
</evidence>